<dbReference type="GO" id="GO:0005840">
    <property type="term" value="C:ribosome"/>
    <property type="evidence" value="ECO:0007669"/>
    <property type="project" value="UniProtKB-KW"/>
</dbReference>
<dbReference type="SUPFAM" id="SSF102405">
    <property type="entry name" value="MCP/YpsA-like"/>
    <property type="match status" value="1"/>
</dbReference>
<organism evidence="1 2">
    <name type="scientific">Leptomonas seymouri</name>
    <dbReference type="NCBI Taxonomy" id="5684"/>
    <lineage>
        <taxon>Eukaryota</taxon>
        <taxon>Discoba</taxon>
        <taxon>Euglenozoa</taxon>
        <taxon>Kinetoplastea</taxon>
        <taxon>Metakinetoplastina</taxon>
        <taxon>Trypanosomatida</taxon>
        <taxon>Trypanosomatidae</taxon>
        <taxon>Leishmaniinae</taxon>
        <taxon>Leptomonas</taxon>
    </lineage>
</organism>
<reference evidence="1 2" key="1">
    <citation type="journal article" date="2015" name="PLoS Pathog.">
        <title>Leptomonas seymouri: Adaptations to the Dixenous Life Cycle Analyzed by Genome Sequencing, Transcriptome Profiling and Co-infection with Leishmania donovani.</title>
        <authorList>
            <person name="Kraeva N."/>
            <person name="Butenko A."/>
            <person name="Hlavacova J."/>
            <person name="Kostygov A."/>
            <person name="Myskova J."/>
            <person name="Grybchuk D."/>
            <person name="Lestinova T."/>
            <person name="Votypka J."/>
            <person name="Volf P."/>
            <person name="Opperdoes F."/>
            <person name="Flegontov P."/>
            <person name="Lukes J."/>
            <person name="Yurchenko V."/>
        </authorList>
    </citation>
    <scope>NUCLEOTIDE SEQUENCE [LARGE SCALE GENOMIC DNA]</scope>
    <source>
        <strain evidence="1 2">ATCC 30220</strain>
    </source>
</reference>
<dbReference type="PANTHER" id="PTHR43393:SF3">
    <property type="entry name" value="LYSINE DECARBOXYLASE-LIKE PROTEIN"/>
    <property type="match status" value="1"/>
</dbReference>
<dbReference type="Gene3D" id="3.40.50.450">
    <property type="match status" value="1"/>
</dbReference>
<keyword evidence="2" id="KW-1185">Reference proteome</keyword>
<name>A0A0N0P3G1_LEPSE</name>
<dbReference type="OrthoDB" id="414463at2759"/>
<dbReference type="VEuPathDB" id="TriTrypDB:Lsey_0345_0060"/>
<protein>
    <submittedName>
        <fullName evidence="1">Ribosomal protein L32-like protein</fullName>
    </submittedName>
</protein>
<proteinExistence type="predicted"/>
<dbReference type="OMA" id="QELVTIW"/>
<dbReference type="InterPro" id="IPR052341">
    <property type="entry name" value="LOG_family_nucleotidases"/>
</dbReference>
<evidence type="ECO:0000313" key="2">
    <source>
        <dbReference type="Proteomes" id="UP000038009"/>
    </source>
</evidence>
<dbReference type="Proteomes" id="UP000038009">
    <property type="component" value="Unassembled WGS sequence"/>
</dbReference>
<dbReference type="AlphaFoldDB" id="A0A0N0P3G1"/>
<keyword evidence="1" id="KW-0687">Ribonucleoprotein</keyword>
<evidence type="ECO:0000313" key="1">
    <source>
        <dbReference type="EMBL" id="KPI83637.1"/>
    </source>
</evidence>
<gene>
    <name evidence="1" type="ORF">ABL78_7326</name>
</gene>
<dbReference type="GO" id="GO:0005829">
    <property type="term" value="C:cytosol"/>
    <property type="evidence" value="ECO:0007669"/>
    <property type="project" value="TreeGrafter"/>
</dbReference>
<sequence>MASSVPDYRRSDKLAVAVFGWSRTQHGTPQWQQAEDCGRLAAEKGFTVYTGGYCGSMEAVSKGAREARDAAAPGSPAASIEVVGVVVSGLFPDRALEGNKYLTEICDSTSMLNRIEQLTSHSRYFLILPGTLGTLQELVTIWVQKVIHPSGLPRPVIVAFRDPWEQCCKGIVETLDIPPEQRTAVRYVDSPEEAIELMLKDAKGEIDGSQ</sequence>
<comment type="caution">
    <text evidence="1">The sequence shown here is derived from an EMBL/GenBank/DDBJ whole genome shotgun (WGS) entry which is preliminary data.</text>
</comment>
<dbReference type="Pfam" id="PF03641">
    <property type="entry name" value="Lysine_decarbox"/>
    <property type="match status" value="1"/>
</dbReference>
<dbReference type="EMBL" id="LJSK01000345">
    <property type="protein sequence ID" value="KPI83637.1"/>
    <property type="molecule type" value="Genomic_DNA"/>
</dbReference>
<dbReference type="PANTHER" id="PTHR43393">
    <property type="entry name" value="CYTOKININ RIBOSIDE 5'-MONOPHOSPHATE PHOSPHORIBOHYDROLASE"/>
    <property type="match status" value="1"/>
</dbReference>
<accession>A0A0N0P3G1</accession>
<keyword evidence="1" id="KW-0689">Ribosomal protein</keyword>
<dbReference type="InterPro" id="IPR031100">
    <property type="entry name" value="LOG_fam"/>
</dbReference>